<reference evidence="2" key="1">
    <citation type="journal article" date="2019" name="Int. J. Syst. Evol. Microbiol.">
        <title>The Global Catalogue of Microorganisms (GCM) 10K type strain sequencing project: providing services to taxonomists for standard genome sequencing and annotation.</title>
        <authorList>
            <consortium name="The Broad Institute Genomics Platform"/>
            <consortium name="The Broad Institute Genome Sequencing Center for Infectious Disease"/>
            <person name="Wu L."/>
            <person name="Ma J."/>
        </authorList>
    </citation>
    <scope>NUCLEOTIDE SEQUENCE [LARGE SCALE GENOMIC DNA]</scope>
    <source>
        <strain evidence="2">JCM 32226</strain>
    </source>
</reference>
<dbReference type="EMBL" id="BAABFC010000010">
    <property type="protein sequence ID" value="GAA4498012.1"/>
    <property type="molecule type" value="Genomic_DNA"/>
</dbReference>
<evidence type="ECO:0000313" key="1">
    <source>
        <dbReference type="EMBL" id="GAA4498012.1"/>
    </source>
</evidence>
<gene>
    <name evidence="1" type="ORF">GCM10023095_15580</name>
</gene>
<accession>A0ABP8Q5U1</accession>
<evidence type="ECO:0000313" key="2">
    <source>
        <dbReference type="Proteomes" id="UP001501321"/>
    </source>
</evidence>
<comment type="caution">
    <text evidence="1">The sequence shown here is derived from an EMBL/GenBank/DDBJ whole genome shotgun (WGS) entry which is preliminary data.</text>
</comment>
<keyword evidence="2" id="KW-1185">Reference proteome</keyword>
<proteinExistence type="predicted"/>
<organism evidence="1 2">
    <name type="scientific">Pseudaeromonas paramecii</name>
    <dbReference type="NCBI Taxonomy" id="2138166"/>
    <lineage>
        <taxon>Bacteria</taxon>
        <taxon>Pseudomonadati</taxon>
        <taxon>Pseudomonadota</taxon>
        <taxon>Gammaproteobacteria</taxon>
        <taxon>Aeromonadales</taxon>
        <taxon>Aeromonadaceae</taxon>
        <taxon>Pseudaeromonas</taxon>
    </lineage>
</organism>
<dbReference type="Proteomes" id="UP001501321">
    <property type="component" value="Unassembled WGS sequence"/>
</dbReference>
<name>A0ABP8Q5U1_9GAMM</name>
<dbReference type="RefSeq" id="WP_345011736.1">
    <property type="nucleotide sequence ID" value="NZ_BAABFC010000010.1"/>
</dbReference>
<sequence>MKTKPPSLPTARRLETQRWRRELHQLWQQQPGRLLALLRNWLKEPPTKP</sequence>
<protein>
    <submittedName>
        <fullName evidence="1">Uncharacterized protein</fullName>
    </submittedName>
</protein>